<evidence type="ECO:0000313" key="8">
    <source>
        <dbReference type="EMBL" id="RXH83850.1"/>
    </source>
</evidence>
<dbReference type="AlphaFoldDB" id="A0A498IKX7"/>
<keyword evidence="3 6" id="KW-0812">Transmembrane</keyword>
<dbReference type="GO" id="GO:0015267">
    <property type="term" value="F:channel activity"/>
    <property type="evidence" value="ECO:0007669"/>
    <property type="project" value="InterPro"/>
</dbReference>
<accession>A0A498IKX7</accession>
<keyword evidence="2 6" id="KW-0813">Transport</keyword>
<dbReference type="Proteomes" id="UP000290289">
    <property type="component" value="Chromosome 11"/>
</dbReference>
<dbReference type="InterPro" id="IPR034294">
    <property type="entry name" value="Aquaporin_transptr"/>
</dbReference>
<comment type="similarity">
    <text evidence="6">Belongs to the MIP/aquaporin (TC 1.A.8) family.</text>
</comment>
<evidence type="ECO:0000256" key="6">
    <source>
        <dbReference type="RuleBase" id="RU000477"/>
    </source>
</evidence>
<evidence type="ECO:0000256" key="7">
    <source>
        <dbReference type="SAM" id="Phobius"/>
    </source>
</evidence>
<sequence>MMIGVRRHVVLVYGTARISGGHINPAMTIGLFLARKVSLIRAVAYMVAQCLGAIVGVGLKRKYNFVGDTANSVASGYNKSTAREVEIIGIFVLVYTVFSAIDPKRSAHQYPIYCLLTTSYTNSGLLPYGPSGTSKTTPFSSTAVKISKYPCFSDVQIRFLHDARTVSVGDAIGNDKSGWLFSTTYMEKLYVFVVKEMVLINGPIILEMGIHRSTDGDVDIIIVGADDATTISLRRLHSFRDVTPSTPSLISPHLMTWQILFRARDDDPSSSPANTAVVCLNRMEEDVA</sequence>
<evidence type="ECO:0008006" key="10">
    <source>
        <dbReference type="Google" id="ProtNLM"/>
    </source>
</evidence>
<evidence type="ECO:0000313" key="9">
    <source>
        <dbReference type="Proteomes" id="UP000290289"/>
    </source>
</evidence>
<evidence type="ECO:0000256" key="3">
    <source>
        <dbReference type="ARBA" id="ARBA00022692"/>
    </source>
</evidence>
<dbReference type="PROSITE" id="PS00221">
    <property type="entry name" value="MIP"/>
    <property type="match status" value="1"/>
</dbReference>
<organism evidence="8 9">
    <name type="scientific">Malus domestica</name>
    <name type="common">Apple</name>
    <name type="synonym">Pyrus malus</name>
    <dbReference type="NCBI Taxonomy" id="3750"/>
    <lineage>
        <taxon>Eukaryota</taxon>
        <taxon>Viridiplantae</taxon>
        <taxon>Streptophyta</taxon>
        <taxon>Embryophyta</taxon>
        <taxon>Tracheophyta</taxon>
        <taxon>Spermatophyta</taxon>
        <taxon>Magnoliopsida</taxon>
        <taxon>eudicotyledons</taxon>
        <taxon>Gunneridae</taxon>
        <taxon>Pentapetalae</taxon>
        <taxon>rosids</taxon>
        <taxon>fabids</taxon>
        <taxon>Rosales</taxon>
        <taxon>Rosaceae</taxon>
        <taxon>Amygdaloideae</taxon>
        <taxon>Maleae</taxon>
        <taxon>Malus</taxon>
    </lineage>
</organism>
<reference evidence="8 9" key="1">
    <citation type="submission" date="2018-10" db="EMBL/GenBank/DDBJ databases">
        <title>A high-quality apple genome assembly.</title>
        <authorList>
            <person name="Hu J."/>
        </authorList>
    </citation>
    <scope>NUCLEOTIDE SEQUENCE [LARGE SCALE GENOMIC DNA]</scope>
    <source>
        <strain evidence="9">cv. HFTH1</strain>
        <tissue evidence="8">Young leaf</tissue>
    </source>
</reference>
<evidence type="ECO:0000256" key="2">
    <source>
        <dbReference type="ARBA" id="ARBA00022448"/>
    </source>
</evidence>
<dbReference type="InterPro" id="IPR000425">
    <property type="entry name" value="MIP"/>
</dbReference>
<dbReference type="InterPro" id="IPR022357">
    <property type="entry name" value="MIP_CS"/>
</dbReference>
<keyword evidence="9" id="KW-1185">Reference proteome</keyword>
<protein>
    <recommendedName>
        <fullName evidence="10">Aquaporin</fullName>
    </recommendedName>
</protein>
<keyword evidence="5 7" id="KW-0472">Membrane</keyword>
<dbReference type="STRING" id="3750.A0A498IKX7"/>
<feature type="transmembrane region" description="Helical" evidence="7">
    <location>
        <begin position="39"/>
        <end position="59"/>
    </location>
</feature>
<dbReference type="Pfam" id="PF00230">
    <property type="entry name" value="MIP"/>
    <property type="match status" value="1"/>
</dbReference>
<evidence type="ECO:0000256" key="5">
    <source>
        <dbReference type="ARBA" id="ARBA00023136"/>
    </source>
</evidence>
<dbReference type="PRINTS" id="PR00783">
    <property type="entry name" value="MINTRINSICP"/>
</dbReference>
<dbReference type="Gene3D" id="1.20.1080.10">
    <property type="entry name" value="Glycerol uptake facilitator protein"/>
    <property type="match status" value="1"/>
</dbReference>
<dbReference type="InterPro" id="IPR023271">
    <property type="entry name" value="Aquaporin-like"/>
</dbReference>
<dbReference type="SUPFAM" id="SSF81338">
    <property type="entry name" value="Aquaporin-like"/>
    <property type="match status" value="1"/>
</dbReference>
<comment type="caution">
    <text evidence="8">The sequence shown here is derived from an EMBL/GenBank/DDBJ whole genome shotgun (WGS) entry which is preliminary data.</text>
</comment>
<evidence type="ECO:0000256" key="1">
    <source>
        <dbReference type="ARBA" id="ARBA00004141"/>
    </source>
</evidence>
<proteinExistence type="inferred from homology"/>
<keyword evidence="4 7" id="KW-1133">Transmembrane helix</keyword>
<name>A0A498IKX7_MALDO</name>
<comment type="subcellular location">
    <subcellularLocation>
        <location evidence="1">Membrane</location>
        <topology evidence="1">Multi-pass membrane protein</topology>
    </subcellularLocation>
</comment>
<dbReference type="EMBL" id="RDQH01000337">
    <property type="protein sequence ID" value="RXH83850.1"/>
    <property type="molecule type" value="Genomic_DNA"/>
</dbReference>
<gene>
    <name evidence="8" type="ORF">DVH24_013095</name>
</gene>
<dbReference type="GO" id="GO:0016020">
    <property type="term" value="C:membrane"/>
    <property type="evidence" value="ECO:0007669"/>
    <property type="project" value="UniProtKB-SubCell"/>
</dbReference>
<evidence type="ECO:0000256" key="4">
    <source>
        <dbReference type="ARBA" id="ARBA00022989"/>
    </source>
</evidence>
<dbReference type="PANTHER" id="PTHR45687">
    <property type="entry name" value="AQUAPORIN OR AQUAGLYCEROPORIN RELATED"/>
    <property type="match status" value="1"/>
</dbReference>